<dbReference type="EMBL" id="FMXQ01000008">
    <property type="protein sequence ID" value="SDB48631.1"/>
    <property type="molecule type" value="Genomic_DNA"/>
</dbReference>
<reference evidence="3 4" key="1">
    <citation type="submission" date="2016-10" db="EMBL/GenBank/DDBJ databases">
        <authorList>
            <person name="de Groot N.N."/>
        </authorList>
    </citation>
    <scope>NUCLEOTIDE SEQUENCE [LARGE SCALE GENOMIC DNA]</scope>
    <source>
        <strain evidence="3 4">ATCC 35022</strain>
    </source>
</reference>
<evidence type="ECO:0000313" key="3">
    <source>
        <dbReference type="EMBL" id="SDB48631.1"/>
    </source>
</evidence>
<evidence type="ECO:0000256" key="1">
    <source>
        <dbReference type="SAM" id="Phobius"/>
    </source>
</evidence>
<organism evidence="3 4">
    <name type="scientific">Bauldia litoralis</name>
    <dbReference type="NCBI Taxonomy" id="665467"/>
    <lineage>
        <taxon>Bacteria</taxon>
        <taxon>Pseudomonadati</taxon>
        <taxon>Pseudomonadota</taxon>
        <taxon>Alphaproteobacteria</taxon>
        <taxon>Hyphomicrobiales</taxon>
        <taxon>Kaistiaceae</taxon>
        <taxon>Bauldia</taxon>
    </lineage>
</organism>
<name>A0A1G6DU26_9HYPH</name>
<evidence type="ECO:0000313" key="4">
    <source>
        <dbReference type="Proteomes" id="UP000199071"/>
    </source>
</evidence>
<keyword evidence="1" id="KW-0472">Membrane</keyword>
<dbReference type="RefSeq" id="WP_090878784.1">
    <property type="nucleotide sequence ID" value="NZ_FMXQ01000008.1"/>
</dbReference>
<accession>A0A1G6DU26</accession>
<protein>
    <submittedName>
        <fullName evidence="3">ABC-type uncharacterized transport system, substrate-binding protein</fullName>
    </submittedName>
</protein>
<sequence>MLSISSRTGAGFVHARLLLVLSAAAGPAILPEETVAHPHVFVDAKVEVVFDDAGRLAAVRNIWRFDPAFSQYAIEGLDTDGDGTFSENELASLSRVNVESLAEFGYFTYLRVGDRAAGFGDAENYWLELDGEQLTLFYTLPVAEPFVIQQPPYLEIFDAAYFVGFGFDEVEPFRLVNAPEGCTGNHQLPEELDVQTMTILGQLPADQRSLPPELAEATKSLANYIEIDCGGRQQLAAIDDAEVAAIPLREPANKAERHWLLGAVLILVAGGGSAAWWIWNRSKKA</sequence>
<evidence type="ECO:0000256" key="2">
    <source>
        <dbReference type="SAM" id="SignalP"/>
    </source>
</evidence>
<keyword evidence="1" id="KW-0812">Transmembrane</keyword>
<keyword evidence="1" id="KW-1133">Transmembrane helix</keyword>
<proteinExistence type="predicted"/>
<gene>
    <name evidence="3" type="ORF">SAMN02982931_03772</name>
</gene>
<keyword evidence="2" id="KW-0732">Signal</keyword>
<feature type="signal peptide" evidence="2">
    <location>
        <begin position="1"/>
        <end position="25"/>
    </location>
</feature>
<dbReference type="Pfam" id="PF06226">
    <property type="entry name" value="DUF1007"/>
    <property type="match status" value="1"/>
</dbReference>
<dbReference type="InterPro" id="IPR010412">
    <property type="entry name" value="DUF1007"/>
</dbReference>
<feature type="chain" id="PRO_5011506089" evidence="2">
    <location>
        <begin position="26"/>
        <end position="285"/>
    </location>
</feature>
<dbReference type="AlphaFoldDB" id="A0A1G6DU26"/>
<keyword evidence="4" id="KW-1185">Reference proteome</keyword>
<dbReference type="Proteomes" id="UP000199071">
    <property type="component" value="Unassembled WGS sequence"/>
</dbReference>
<feature type="transmembrane region" description="Helical" evidence="1">
    <location>
        <begin position="259"/>
        <end position="279"/>
    </location>
</feature>
<dbReference type="OrthoDB" id="9812956at2"/>
<dbReference type="STRING" id="665467.SAMN02982931_03772"/>